<feature type="region of interest" description="Disordered" evidence="1">
    <location>
        <begin position="1"/>
        <end position="103"/>
    </location>
</feature>
<feature type="compositionally biased region" description="Low complexity" evidence="1">
    <location>
        <begin position="21"/>
        <end position="30"/>
    </location>
</feature>
<keyword evidence="3" id="KW-1185">Reference proteome</keyword>
<organism evidence="2 3">
    <name type="scientific">Cephalotus follicularis</name>
    <name type="common">Albany pitcher plant</name>
    <dbReference type="NCBI Taxonomy" id="3775"/>
    <lineage>
        <taxon>Eukaryota</taxon>
        <taxon>Viridiplantae</taxon>
        <taxon>Streptophyta</taxon>
        <taxon>Embryophyta</taxon>
        <taxon>Tracheophyta</taxon>
        <taxon>Spermatophyta</taxon>
        <taxon>Magnoliopsida</taxon>
        <taxon>eudicotyledons</taxon>
        <taxon>Gunneridae</taxon>
        <taxon>Pentapetalae</taxon>
        <taxon>rosids</taxon>
        <taxon>fabids</taxon>
        <taxon>Oxalidales</taxon>
        <taxon>Cephalotaceae</taxon>
        <taxon>Cephalotus</taxon>
    </lineage>
</organism>
<accession>A0A1Q3CHM4</accession>
<dbReference type="OrthoDB" id="1930727at2759"/>
<dbReference type="PANTHER" id="PTHR37187">
    <property type="entry name" value="EXPRESSED PROTEIN"/>
    <property type="match status" value="1"/>
</dbReference>
<feature type="compositionally biased region" description="Basic and acidic residues" evidence="1">
    <location>
        <begin position="31"/>
        <end position="47"/>
    </location>
</feature>
<name>A0A1Q3CHM4_CEPFO</name>
<dbReference type="InParanoid" id="A0A1Q3CHM4"/>
<evidence type="ECO:0000256" key="1">
    <source>
        <dbReference type="SAM" id="MobiDB-lite"/>
    </source>
</evidence>
<feature type="compositionally biased region" description="Basic and acidic residues" evidence="1">
    <location>
        <begin position="65"/>
        <end position="77"/>
    </location>
</feature>
<feature type="compositionally biased region" description="Basic residues" evidence="1">
    <location>
        <begin position="1"/>
        <end position="15"/>
    </location>
</feature>
<proteinExistence type="predicted"/>
<feature type="compositionally biased region" description="Polar residues" evidence="1">
    <location>
        <begin position="80"/>
        <end position="92"/>
    </location>
</feature>
<gene>
    <name evidence="2" type="ORF">CFOL_v3_23036</name>
</gene>
<dbReference type="PANTHER" id="PTHR37187:SF19">
    <property type="entry name" value="(RAPE) HYPOTHETICAL PROTEIN"/>
    <property type="match status" value="1"/>
</dbReference>
<evidence type="ECO:0000313" key="3">
    <source>
        <dbReference type="Proteomes" id="UP000187406"/>
    </source>
</evidence>
<dbReference type="STRING" id="3775.A0A1Q3CHM4"/>
<dbReference type="Proteomes" id="UP000187406">
    <property type="component" value="Unassembled WGS sequence"/>
</dbReference>
<reference evidence="3" key="1">
    <citation type="submission" date="2016-04" db="EMBL/GenBank/DDBJ databases">
        <title>Cephalotus genome sequencing.</title>
        <authorList>
            <person name="Fukushima K."/>
            <person name="Hasebe M."/>
            <person name="Fang X."/>
        </authorList>
    </citation>
    <scope>NUCLEOTIDE SEQUENCE [LARGE SCALE GENOMIC DNA]</scope>
    <source>
        <strain evidence="3">cv. St1</strain>
    </source>
</reference>
<comment type="caution">
    <text evidence="2">The sequence shown here is derived from an EMBL/GenBank/DDBJ whole genome shotgun (WGS) entry which is preliminary data.</text>
</comment>
<dbReference type="EMBL" id="BDDD01002005">
    <property type="protein sequence ID" value="GAV79571.1"/>
    <property type="molecule type" value="Genomic_DNA"/>
</dbReference>
<dbReference type="AlphaFoldDB" id="A0A1Q3CHM4"/>
<evidence type="ECO:0000313" key="2">
    <source>
        <dbReference type="EMBL" id="GAV79571.1"/>
    </source>
</evidence>
<sequence>MPPGPKKRKAAKKKKEKEAHNNNNNINNDNNPHENDGPRSQDERDSDGGDIDSPASGDQHGQTHPFHEGNGESEKGDPSLVQSFVTENTSMEEVSGDAEGAQNVVQEDGDIVMIETEFKSKEDTESKFVNIEHAEFAKESHDKDNGSSSIVSLDDSRVFVKKSEEKAYNSDLQENFQDIDSKLTNSLSEEVTHLTENAPYVESDNNVFVEPTFVVDEFKSVVPLSEELFEVAESALFETSGVYDAFGFVPKENVEKLLPIPDEVVELSLAIPDVVSKENNDNKVFPLSDETVGTSSHAVGSAMNGNEEGKKVRSLGAHIAMANGVQTENNGEKGFPVSDENIGASLNVVGSAIKEKEGIKLTSNGAEDIKDPVIPECSENETLVDAAPRLVKKTSWLSCCGLFDVIAGTGR</sequence>
<protein>
    <submittedName>
        <fullName evidence="2">Uncharacterized protein</fullName>
    </submittedName>
</protein>